<evidence type="ECO:0000256" key="13">
    <source>
        <dbReference type="ARBA" id="ARBA00023201"/>
    </source>
</evidence>
<gene>
    <name evidence="34" type="ORF">JZ751_002854</name>
</gene>
<keyword evidence="35" id="KW-1185">Reference proteome</keyword>
<keyword evidence="9" id="KW-0445">Lipid transport</keyword>
<comment type="catalytic activity">
    <reaction evidence="21">
        <text>taurochenodeoxycholate(out) + 2 Na(+)(out) = taurochenodeoxycholate(in) + 2 Na(+)(in)</text>
        <dbReference type="Rhea" id="RHEA:71923"/>
        <dbReference type="ChEBI" id="CHEBI:9407"/>
        <dbReference type="ChEBI" id="CHEBI:29101"/>
    </reaction>
</comment>
<evidence type="ECO:0000256" key="15">
    <source>
        <dbReference type="ARBA" id="ARBA00034231"/>
    </source>
</evidence>
<evidence type="ECO:0000256" key="9">
    <source>
        <dbReference type="ARBA" id="ARBA00023055"/>
    </source>
</evidence>
<evidence type="ECO:0000256" key="6">
    <source>
        <dbReference type="ARBA" id="ARBA00022847"/>
    </source>
</evidence>
<comment type="function">
    <text evidence="26">As a major transporter of conjugated bile salts from plasma into the hepatocyte, it plays a key role in the enterohepatic circulation of bile salts necessary for the solubilization and absorption of dietary fat and fat-soluble vitamins. It is strictly dependent on the extracellular presence of sodium. It exhibits broad substrate specificity and transports various bile acids, such as taurocholate, cholate, as well as non-bile acid organic compounds, such as estrone sulfate. Works collaboratively with the ileal transporter (NTCP2), the organic solute transporter (OST), and the bile salt export pump (BSEP), to ensure efficacious biological recycling of bile acids during enterohepatic circulation.</text>
</comment>
<dbReference type="GO" id="GO:0005886">
    <property type="term" value="C:plasma membrane"/>
    <property type="evidence" value="ECO:0007669"/>
    <property type="project" value="UniProtKB-SubCell"/>
</dbReference>
<accession>A0A8T2NJA9</accession>
<keyword evidence="13" id="KW-0739">Sodium transport</keyword>
<name>A0A8T2NJA9_9TELE</name>
<dbReference type="Proteomes" id="UP000824540">
    <property type="component" value="Unassembled WGS sequence"/>
</dbReference>
<comment type="similarity">
    <text evidence="2">Belongs to the bile acid:sodium symporter (BASS) (TC 2.A.28) family.</text>
</comment>
<feature type="transmembrane region" description="Helical" evidence="33">
    <location>
        <begin position="240"/>
        <end position="259"/>
    </location>
</feature>
<keyword evidence="12" id="KW-0325">Glycoprotein</keyword>
<evidence type="ECO:0000256" key="2">
    <source>
        <dbReference type="ARBA" id="ARBA00006528"/>
    </source>
</evidence>
<dbReference type="EMBL" id="JAFBMS010000102">
    <property type="protein sequence ID" value="KAG9336507.1"/>
    <property type="molecule type" value="Genomic_DNA"/>
</dbReference>
<dbReference type="GO" id="GO:0008508">
    <property type="term" value="F:bile acid:sodium symporter activity"/>
    <property type="evidence" value="ECO:0007669"/>
    <property type="project" value="TreeGrafter"/>
</dbReference>
<dbReference type="Gene3D" id="1.20.1530.20">
    <property type="match status" value="1"/>
</dbReference>
<comment type="catalytic activity">
    <reaction evidence="22">
        <text>tauronorcholate(out) + 2 Na(+)(out) = tauronorcholate(in) + 2 Na(+)(in)</text>
        <dbReference type="Rhea" id="RHEA:71915"/>
        <dbReference type="ChEBI" id="CHEBI:29101"/>
        <dbReference type="ChEBI" id="CHEBI:191405"/>
    </reaction>
</comment>
<dbReference type="PANTHER" id="PTHR10361:SF40">
    <property type="entry name" value="HEPATIC SODIUM_BILE ACID COTRANSPORTER"/>
    <property type="match status" value="1"/>
</dbReference>
<keyword evidence="4" id="KW-1003">Cell membrane</keyword>
<evidence type="ECO:0000256" key="4">
    <source>
        <dbReference type="ARBA" id="ARBA00022475"/>
    </source>
</evidence>
<comment type="catalytic activity">
    <reaction evidence="14">
        <text>glycocholate(out) + 2 Na(+)(out) = glycocholate(in) + 2 Na(+)(in)</text>
        <dbReference type="Rhea" id="RHEA:71935"/>
        <dbReference type="ChEBI" id="CHEBI:29101"/>
        <dbReference type="ChEBI" id="CHEBI:29746"/>
    </reaction>
</comment>
<dbReference type="InterPro" id="IPR004710">
    <property type="entry name" value="Bilac:Na_transpt"/>
</dbReference>
<evidence type="ECO:0000256" key="3">
    <source>
        <dbReference type="ARBA" id="ARBA00022448"/>
    </source>
</evidence>
<keyword evidence="3" id="KW-0813">Transport</keyword>
<keyword evidence="7 33" id="KW-1133">Transmembrane helix</keyword>
<evidence type="ECO:0000256" key="16">
    <source>
        <dbReference type="ARBA" id="ARBA00047311"/>
    </source>
</evidence>
<dbReference type="OrthoDB" id="203097at2759"/>
<comment type="caution">
    <text evidence="34">The sequence shown here is derived from an EMBL/GenBank/DDBJ whole genome shotgun (WGS) entry which is preliminary data.</text>
</comment>
<evidence type="ECO:0000256" key="17">
    <source>
        <dbReference type="ARBA" id="ARBA00047596"/>
    </source>
</evidence>
<evidence type="ECO:0000256" key="19">
    <source>
        <dbReference type="ARBA" id="ARBA00048013"/>
    </source>
</evidence>
<evidence type="ECO:0000256" key="5">
    <source>
        <dbReference type="ARBA" id="ARBA00022692"/>
    </source>
</evidence>
<keyword evidence="10" id="KW-0406">Ion transport</keyword>
<comment type="catalytic activity">
    <reaction evidence="15">
        <text>cholate(out) + 2 Na(+)(out) = cholate(in) + 2 Na(+)(in)</text>
        <dbReference type="Rhea" id="RHEA:71911"/>
        <dbReference type="ChEBI" id="CHEBI:29101"/>
        <dbReference type="ChEBI" id="CHEBI:29747"/>
    </reaction>
</comment>
<evidence type="ECO:0000256" key="26">
    <source>
        <dbReference type="ARBA" id="ARBA00056510"/>
    </source>
</evidence>
<comment type="catalytic activity">
    <reaction evidence="19">
        <text>tauro-beta-muricholate(out) + 2 Na(+)(out) = tauro-beta-muricholate(in) + 2 Na(+)(in)</text>
        <dbReference type="Rhea" id="RHEA:72179"/>
        <dbReference type="ChEBI" id="CHEBI:29101"/>
        <dbReference type="ChEBI" id="CHEBI:133064"/>
    </reaction>
</comment>
<proteinExistence type="inferred from homology"/>
<dbReference type="FunFam" id="1.20.1530.20:FF:000016">
    <property type="entry name" value="Solute carrier family 10 member 1"/>
    <property type="match status" value="1"/>
</dbReference>
<evidence type="ECO:0000256" key="33">
    <source>
        <dbReference type="SAM" id="Phobius"/>
    </source>
</evidence>
<evidence type="ECO:0000256" key="8">
    <source>
        <dbReference type="ARBA" id="ARBA00023053"/>
    </source>
</evidence>
<comment type="catalytic activity">
    <reaction evidence="25">
        <text>estrone 3-sulfate(out) + 2 Na(+)(out) = estrone 3-sulfate(in) + 2 Na(+)(in)</text>
        <dbReference type="Rhea" id="RHEA:71083"/>
        <dbReference type="ChEBI" id="CHEBI:29101"/>
        <dbReference type="ChEBI" id="CHEBI:60050"/>
    </reaction>
</comment>
<feature type="transmembrane region" description="Helical" evidence="33">
    <location>
        <begin position="293"/>
        <end position="316"/>
    </location>
</feature>
<comment type="catalytic activity">
    <reaction evidence="17">
        <text>tauroursodeoxycholate(out) + 2 Na(+)(out) = tauroursodeoxycholate(in) + 2 Na(+)(in)</text>
        <dbReference type="Rhea" id="RHEA:71927"/>
        <dbReference type="ChEBI" id="CHEBI:29101"/>
        <dbReference type="ChEBI" id="CHEBI:132028"/>
    </reaction>
</comment>
<evidence type="ECO:0000313" key="34">
    <source>
        <dbReference type="EMBL" id="KAG9336507.1"/>
    </source>
</evidence>
<organism evidence="34 35">
    <name type="scientific">Albula glossodonta</name>
    <name type="common">roundjaw bonefish</name>
    <dbReference type="NCBI Taxonomy" id="121402"/>
    <lineage>
        <taxon>Eukaryota</taxon>
        <taxon>Metazoa</taxon>
        <taxon>Chordata</taxon>
        <taxon>Craniata</taxon>
        <taxon>Vertebrata</taxon>
        <taxon>Euteleostomi</taxon>
        <taxon>Actinopterygii</taxon>
        <taxon>Neopterygii</taxon>
        <taxon>Teleostei</taxon>
        <taxon>Albuliformes</taxon>
        <taxon>Albulidae</taxon>
        <taxon>Albula</taxon>
    </lineage>
</organism>
<comment type="catalytic activity">
    <reaction evidence="23">
        <text>taurohyocholate(out) + 2 Na(+)(out) = taurohyocholate(in) + 2 Na(+)(in)</text>
        <dbReference type="Rhea" id="RHEA:72171"/>
        <dbReference type="ChEBI" id="CHEBI:29101"/>
        <dbReference type="ChEBI" id="CHEBI:58874"/>
    </reaction>
</comment>
<feature type="transmembrane region" description="Helical" evidence="33">
    <location>
        <begin position="171"/>
        <end position="195"/>
    </location>
</feature>
<comment type="catalytic activity">
    <reaction evidence="16">
        <text>tauroallocholate(out) + 2 Na(+)(out) = tauroallocholate(in) + 2 Na(+)(in)</text>
        <dbReference type="Rhea" id="RHEA:51840"/>
        <dbReference type="ChEBI" id="CHEBI:29101"/>
        <dbReference type="ChEBI" id="CHEBI:191406"/>
    </reaction>
</comment>
<keyword evidence="6" id="KW-0769">Symport</keyword>
<evidence type="ECO:0000256" key="23">
    <source>
        <dbReference type="ARBA" id="ARBA00051799"/>
    </source>
</evidence>
<evidence type="ECO:0000256" key="29">
    <source>
        <dbReference type="ARBA" id="ARBA00075246"/>
    </source>
</evidence>
<evidence type="ECO:0000256" key="32">
    <source>
        <dbReference type="SAM" id="MobiDB-lite"/>
    </source>
</evidence>
<dbReference type="Pfam" id="PF01758">
    <property type="entry name" value="SBF"/>
    <property type="match status" value="1"/>
</dbReference>
<evidence type="ECO:0000256" key="25">
    <source>
        <dbReference type="ARBA" id="ARBA00052405"/>
    </source>
</evidence>
<evidence type="ECO:0000256" key="27">
    <source>
        <dbReference type="ARBA" id="ARBA00073206"/>
    </source>
</evidence>
<dbReference type="InterPro" id="IPR038770">
    <property type="entry name" value="Na+/solute_symporter_sf"/>
</dbReference>
<feature type="transmembrane region" description="Helical" evidence="33">
    <location>
        <begin position="77"/>
        <end position="97"/>
    </location>
</feature>
<feature type="transmembrane region" description="Helical" evidence="33">
    <location>
        <begin position="207"/>
        <end position="233"/>
    </location>
</feature>
<evidence type="ECO:0000256" key="31">
    <source>
        <dbReference type="ARBA" id="ARBA00082917"/>
    </source>
</evidence>
<feature type="compositionally biased region" description="Acidic residues" evidence="32">
    <location>
        <begin position="352"/>
        <end position="367"/>
    </location>
</feature>
<comment type="catalytic activity">
    <reaction evidence="18">
        <text>taurodeoxycholate(out) + 2 Na(+)(out) = taurodeoxycholate(in) + 2 Na(+)(in)</text>
        <dbReference type="Rhea" id="RHEA:72087"/>
        <dbReference type="ChEBI" id="CHEBI:29101"/>
        <dbReference type="ChEBI" id="CHEBI:36261"/>
    </reaction>
</comment>
<evidence type="ECO:0000256" key="11">
    <source>
        <dbReference type="ARBA" id="ARBA00023136"/>
    </source>
</evidence>
<evidence type="ECO:0000256" key="24">
    <source>
        <dbReference type="ARBA" id="ARBA00052374"/>
    </source>
</evidence>
<keyword evidence="11 33" id="KW-0472">Membrane</keyword>
<sequence length="367" mass="40222">MDFNQTEWQYSGGNDWNHGNLYNVTPHNSTILQNFFDPVKDKAINGLSVVILFITMVSLGCSMEVSKIKAHIVKPKGVAIALIAQFGIMPLVAFTSAKIFQVGPMEAVAILICGCCPGGNLSNIFTLALEGDMNLSIVMTTCSTIMALGMMPLLLFLYCKGIQNIQYNMPYTGILIALILTLVPCMIGIAINHWAPRYSSTVKKVGLSLLLVAALVIGIISGITVGNAIWVLLSPQMMATATLMPMTGFLLGYILSSAFRLKERCKRTVAMETGCQNIQLCATILKVAFPPDVIGALFLFPLLYTFFQCVESLLLVTIYRCYKRFKPTPEELQEALPYNSILDAPACSGAQGDEEEEEEQDEEEGIW</sequence>
<keyword evidence="5 33" id="KW-0812">Transmembrane</keyword>
<evidence type="ECO:0000256" key="7">
    <source>
        <dbReference type="ARBA" id="ARBA00022989"/>
    </source>
</evidence>
<comment type="catalytic activity">
    <reaction evidence="20">
        <text>taurocholate(out) + 2 Na(+)(out) = taurocholate(in) + 2 Na(+)(in)</text>
        <dbReference type="Rhea" id="RHEA:71875"/>
        <dbReference type="ChEBI" id="CHEBI:29101"/>
        <dbReference type="ChEBI" id="CHEBI:36257"/>
    </reaction>
</comment>
<evidence type="ECO:0000256" key="30">
    <source>
        <dbReference type="ARBA" id="ARBA00078029"/>
    </source>
</evidence>
<evidence type="ECO:0000256" key="22">
    <source>
        <dbReference type="ARBA" id="ARBA00049276"/>
    </source>
</evidence>
<evidence type="ECO:0000256" key="12">
    <source>
        <dbReference type="ARBA" id="ARBA00023180"/>
    </source>
</evidence>
<keyword evidence="8" id="KW-0915">Sodium</keyword>
<evidence type="ECO:0000256" key="1">
    <source>
        <dbReference type="ARBA" id="ARBA00004651"/>
    </source>
</evidence>
<comment type="catalytic activity">
    <reaction evidence="24">
        <text>taurohyodeoxycholate(out) + 2 Na(+)(out) = taurohyodeoxycholate(in) + 2 Na(+)(in)</text>
        <dbReference type="Rhea" id="RHEA:72167"/>
        <dbReference type="ChEBI" id="CHEBI:29101"/>
        <dbReference type="ChEBI" id="CHEBI:191407"/>
    </reaction>
</comment>
<protein>
    <recommendedName>
        <fullName evidence="27">Hepatic sodium/bile acid cotransporter</fullName>
    </recommendedName>
    <alternativeName>
        <fullName evidence="29">Na(+)/bile acid cotransporter</fullName>
    </alternativeName>
    <alternativeName>
        <fullName evidence="28">Na(+)/taurocholate transport protein</fullName>
    </alternativeName>
    <alternativeName>
        <fullName evidence="30">Sodium/taurocholate cotransporting polypeptide</fullName>
    </alternativeName>
    <alternativeName>
        <fullName evidence="31">Solute carrier family 10 member 1</fullName>
    </alternativeName>
</protein>
<evidence type="ECO:0000313" key="35">
    <source>
        <dbReference type="Proteomes" id="UP000824540"/>
    </source>
</evidence>
<feature type="region of interest" description="Disordered" evidence="32">
    <location>
        <begin position="343"/>
        <end position="367"/>
    </location>
</feature>
<feature type="transmembrane region" description="Helical" evidence="33">
    <location>
        <begin position="135"/>
        <end position="159"/>
    </location>
</feature>
<evidence type="ECO:0000256" key="18">
    <source>
        <dbReference type="ARBA" id="ARBA00047743"/>
    </source>
</evidence>
<evidence type="ECO:0000256" key="21">
    <source>
        <dbReference type="ARBA" id="ARBA00048338"/>
    </source>
</evidence>
<evidence type="ECO:0000256" key="20">
    <source>
        <dbReference type="ARBA" id="ARBA00048327"/>
    </source>
</evidence>
<feature type="transmembrane region" description="Helical" evidence="33">
    <location>
        <begin position="43"/>
        <end position="65"/>
    </location>
</feature>
<reference evidence="34" key="1">
    <citation type="thesis" date="2021" institute="BYU ScholarsArchive" country="Provo, UT, USA">
        <title>Applications of and Algorithms for Genome Assembly and Genomic Analyses with an Emphasis on Marine Teleosts.</title>
        <authorList>
            <person name="Pickett B.D."/>
        </authorList>
    </citation>
    <scope>NUCLEOTIDE SEQUENCE</scope>
    <source>
        <strain evidence="34">HI-2016</strain>
    </source>
</reference>
<dbReference type="PANTHER" id="PTHR10361">
    <property type="entry name" value="SODIUM-BILE ACID COTRANSPORTER"/>
    <property type="match status" value="1"/>
</dbReference>
<comment type="subcellular location">
    <subcellularLocation>
        <location evidence="1">Cell membrane</location>
        <topology evidence="1">Multi-pass membrane protein</topology>
    </subcellularLocation>
</comment>
<evidence type="ECO:0000256" key="14">
    <source>
        <dbReference type="ARBA" id="ARBA00034215"/>
    </source>
</evidence>
<dbReference type="AlphaFoldDB" id="A0A8T2NJA9"/>
<evidence type="ECO:0000256" key="28">
    <source>
        <dbReference type="ARBA" id="ARBA00075177"/>
    </source>
</evidence>
<dbReference type="InterPro" id="IPR002657">
    <property type="entry name" value="BilAc:Na_symport/Acr3"/>
</dbReference>
<evidence type="ECO:0000256" key="10">
    <source>
        <dbReference type="ARBA" id="ARBA00023065"/>
    </source>
</evidence>